<dbReference type="PANTHER" id="PTHR30575">
    <property type="entry name" value="PEPTIDASE M20"/>
    <property type="match status" value="1"/>
</dbReference>
<dbReference type="InterPro" id="IPR052030">
    <property type="entry name" value="Peptidase_M20/M20A_hydrolases"/>
</dbReference>
<dbReference type="EMBL" id="BPQB01000013">
    <property type="protein sequence ID" value="GJE89602.1"/>
    <property type="molecule type" value="Genomic_DNA"/>
</dbReference>
<proteinExistence type="inferred from homology"/>
<name>A0A9P3G5J0_9APHY</name>
<protein>
    <submittedName>
        <fullName evidence="3">Amidohydrolase</fullName>
    </submittedName>
</protein>
<evidence type="ECO:0000313" key="4">
    <source>
        <dbReference type="Proteomes" id="UP000703269"/>
    </source>
</evidence>
<keyword evidence="4" id="KW-1185">Reference proteome</keyword>
<dbReference type="InterPro" id="IPR017439">
    <property type="entry name" value="Amidohydrolase"/>
</dbReference>
<reference evidence="3 4" key="1">
    <citation type="submission" date="2021-08" db="EMBL/GenBank/DDBJ databases">
        <title>Draft Genome Sequence of Phanerochaete sordida strain YK-624.</title>
        <authorList>
            <person name="Mori T."/>
            <person name="Dohra H."/>
            <person name="Suzuki T."/>
            <person name="Kawagishi H."/>
            <person name="Hirai H."/>
        </authorList>
    </citation>
    <scope>NUCLEOTIDE SEQUENCE [LARGE SCALE GENOMIC DNA]</scope>
    <source>
        <strain evidence="3 4">YK-624</strain>
    </source>
</reference>
<dbReference type="GO" id="GO:0016805">
    <property type="term" value="F:dipeptidase activity"/>
    <property type="evidence" value="ECO:0007669"/>
    <property type="project" value="TreeGrafter"/>
</dbReference>
<dbReference type="FunFam" id="3.30.70.360:FF:000004">
    <property type="entry name" value="Peptidase M20 domain-containing protein 2"/>
    <property type="match status" value="1"/>
</dbReference>
<organism evidence="3 4">
    <name type="scientific">Phanerochaete sordida</name>
    <dbReference type="NCBI Taxonomy" id="48140"/>
    <lineage>
        <taxon>Eukaryota</taxon>
        <taxon>Fungi</taxon>
        <taxon>Dikarya</taxon>
        <taxon>Basidiomycota</taxon>
        <taxon>Agaricomycotina</taxon>
        <taxon>Agaricomycetes</taxon>
        <taxon>Polyporales</taxon>
        <taxon>Phanerochaetaceae</taxon>
        <taxon>Phanerochaete</taxon>
    </lineage>
</organism>
<evidence type="ECO:0000313" key="3">
    <source>
        <dbReference type="EMBL" id="GJE89602.1"/>
    </source>
</evidence>
<dbReference type="SUPFAM" id="SSF53187">
    <property type="entry name" value="Zn-dependent exopeptidases"/>
    <property type="match status" value="1"/>
</dbReference>
<gene>
    <name evidence="3" type="ORF">PsYK624_057060</name>
</gene>
<dbReference type="Gene3D" id="3.30.70.360">
    <property type="match status" value="1"/>
</dbReference>
<accession>A0A9P3G5J0</accession>
<dbReference type="PANTHER" id="PTHR30575:SF0">
    <property type="entry name" value="XAA-ARG DIPEPTIDASE"/>
    <property type="match status" value="1"/>
</dbReference>
<dbReference type="SUPFAM" id="SSF55031">
    <property type="entry name" value="Bacterial exopeptidase dimerisation domain"/>
    <property type="match status" value="1"/>
</dbReference>
<dbReference type="Gene3D" id="3.40.630.10">
    <property type="entry name" value="Zn peptidases"/>
    <property type="match status" value="1"/>
</dbReference>
<dbReference type="Pfam" id="PF01546">
    <property type="entry name" value="Peptidase_M20"/>
    <property type="match status" value="1"/>
</dbReference>
<comment type="caution">
    <text evidence="3">The sequence shown here is derived from an EMBL/GenBank/DDBJ whole genome shotgun (WGS) entry which is preliminary data.</text>
</comment>
<dbReference type="InterPro" id="IPR011650">
    <property type="entry name" value="Peptidase_M20_dimer"/>
</dbReference>
<comment type="similarity">
    <text evidence="1">Belongs to the peptidase M20A family.</text>
</comment>
<dbReference type="Proteomes" id="UP000703269">
    <property type="component" value="Unassembled WGS sequence"/>
</dbReference>
<dbReference type="AlphaFoldDB" id="A0A9P3G5J0"/>
<evidence type="ECO:0000256" key="1">
    <source>
        <dbReference type="ARBA" id="ARBA00006247"/>
    </source>
</evidence>
<feature type="domain" description="Peptidase M20 dimerisation" evidence="2">
    <location>
        <begin position="270"/>
        <end position="362"/>
    </location>
</feature>
<dbReference type="InterPro" id="IPR036264">
    <property type="entry name" value="Bact_exopeptidase_dim_dom"/>
</dbReference>
<dbReference type="Pfam" id="PF07687">
    <property type="entry name" value="M20_dimer"/>
    <property type="match status" value="1"/>
</dbReference>
<dbReference type="OrthoDB" id="6119954at2759"/>
<dbReference type="NCBIfam" id="TIGR01891">
    <property type="entry name" value="amidohydrolases"/>
    <property type="match status" value="1"/>
</dbReference>
<dbReference type="InterPro" id="IPR002933">
    <property type="entry name" value="Peptidase_M20"/>
</dbReference>
<sequence length="503" mass="54599">MVDTNFVEDHEGLHYDVCTHNISVDGAANHWLLDAQLLAPTASSERVLNSIQDITFRAEAVARPEVANHDIYRPEAMRTIESEIDRLGPQLRELSLKIHSHPELRFREQFAHDALSDFMANQGFEVTRRYMSHVPSKESPRFMTTAWRAAFTHTPKRAQANRSIRTLGVNSEMDALPIPRGSASHACGHNLIAVAGVAVAVGVKRALEVHDVAGSVVLLGTPAEEGGHGKVRLIEAGAYKDMDACIMCHPGSGPAHMVVNAGSLAIQAIDVQFKGKPAHAALQPWDGINAQDAVVQSFNSISMLRQQLRPDLRVHGVVRFDKSSLPVNVIPSDMSMVWNIRAPTKEGLDDLRQRVVKCFQGAAAATGCTVSIICKQPLLNLQQNAALAREFERTAVNWCGLTAAKVEDSGAFSTDFGNVTYEVPGLHPAYTIPTANGGANHTAEFATAAATKEAHDATIQVAKALALTGFRILDDEAFFRQVKDVFTSLQAIGSEQEKAEAEI</sequence>
<evidence type="ECO:0000259" key="2">
    <source>
        <dbReference type="Pfam" id="PF07687"/>
    </source>
</evidence>